<reference evidence="1 2" key="1">
    <citation type="submission" date="2017-12" db="EMBL/GenBank/DDBJ databases">
        <title>Comparative genomics of Botrytis spp.</title>
        <authorList>
            <person name="Valero-Jimenez C.A."/>
            <person name="Tapia P."/>
            <person name="Veloso J."/>
            <person name="Silva-Moreno E."/>
            <person name="Staats M."/>
            <person name="Valdes J.H."/>
            <person name="Van Kan J.A.L."/>
        </authorList>
    </citation>
    <scope>NUCLEOTIDE SEQUENCE [LARGE SCALE GENOMIC DNA]</scope>
    <source>
        <strain evidence="1 2">MUCL11595</strain>
    </source>
</reference>
<organism evidence="1 2">
    <name type="scientific">Botryotinia convoluta</name>
    <dbReference type="NCBI Taxonomy" id="54673"/>
    <lineage>
        <taxon>Eukaryota</taxon>
        <taxon>Fungi</taxon>
        <taxon>Dikarya</taxon>
        <taxon>Ascomycota</taxon>
        <taxon>Pezizomycotina</taxon>
        <taxon>Leotiomycetes</taxon>
        <taxon>Helotiales</taxon>
        <taxon>Sclerotiniaceae</taxon>
        <taxon>Botryotinia</taxon>
    </lineage>
</organism>
<evidence type="ECO:0000313" key="2">
    <source>
        <dbReference type="Proteomes" id="UP000297527"/>
    </source>
</evidence>
<dbReference type="AlphaFoldDB" id="A0A4Z1I0A3"/>
<accession>A0A4Z1I0A3</accession>
<keyword evidence="2" id="KW-1185">Reference proteome</keyword>
<name>A0A4Z1I0A3_9HELO</name>
<sequence length="212" mass="24210">MHTNTNLIQFSPWEDAIILLAIDFYTSGGLADGYWGHTEAECSEDRGICGILCIIRIWTTFIHKEEFTELESTRLRSHQVRYGSLCGAFDLESVWARYFDLQANDEARIDAVSALNSQVLTLKPQMEKELSIIICYSQSDPLPGAKNEEASSDESHTGDGTLGQYKTRFFLPVFEDDMKFIDIHKAQVNEARLKRQVRERIKRGEQKGLKKV</sequence>
<dbReference type="EMBL" id="PQXN01000102">
    <property type="protein sequence ID" value="TGO54766.1"/>
    <property type="molecule type" value="Genomic_DNA"/>
</dbReference>
<proteinExistence type="predicted"/>
<dbReference type="Proteomes" id="UP000297527">
    <property type="component" value="Unassembled WGS sequence"/>
</dbReference>
<dbReference type="OrthoDB" id="3528520at2759"/>
<protein>
    <submittedName>
        <fullName evidence="1">Uncharacterized protein</fullName>
    </submittedName>
</protein>
<comment type="caution">
    <text evidence="1">The sequence shown here is derived from an EMBL/GenBank/DDBJ whole genome shotgun (WGS) entry which is preliminary data.</text>
</comment>
<gene>
    <name evidence="1" type="ORF">BCON_0102g00230</name>
</gene>
<evidence type="ECO:0000313" key="1">
    <source>
        <dbReference type="EMBL" id="TGO54766.1"/>
    </source>
</evidence>